<dbReference type="Proteomes" id="UP000245283">
    <property type="component" value="Unassembled WGS sequence"/>
</dbReference>
<keyword evidence="1" id="KW-0805">Transcription regulation</keyword>
<keyword evidence="2" id="KW-0238">DNA-binding</keyword>
<gene>
    <name evidence="5" type="ORF">DD236_02355</name>
</gene>
<dbReference type="AlphaFoldDB" id="A0A2V1K722"/>
<dbReference type="GO" id="GO:0003700">
    <property type="term" value="F:DNA-binding transcription factor activity"/>
    <property type="evidence" value="ECO:0007669"/>
    <property type="project" value="InterPro"/>
</dbReference>
<dbReference type="SMART" id="SM00347">
    <property type="entry name" value="HTH_MARR"/>
    <property type="match status" value="1"/>
</dbReference>
<dbReference type="InterPro" id="IPR036388">
    <property type="entry name" value="WH-like_DNA-bd_sf"/>
</dbReference>
<sequence>MHNSEELRDEVDGIVAAWGRERTDFNPEPLSVFSRLLRLDRHIDKMRRQTFAKHGIESWEFEMLAALRRQGKPYRLTAGRLVQETLVSSGTVTNRIDRMVAHGYAERHPDPKDRRVVHVQATEAGVRVVDAAMEDLLTAEQHELEDMPIAEQKELAVLLRQLLAHFER</sequence>
<dbReference type="InterPro" id="IPR036390">
    <property type="entry name" value="WH_DNA-bd_sf"/>
</dbReference>
<evidence type="ECO:0000256" key="2">
    <source>
        <dbReference type="ARBA" id="ARBA00023125"/>
    </source>
</evidence>
<proteinExistence type="predicted"/>
<comment type="caution">
    <text evidence="5">The sequence shown here is derived from an EMBL/GenBank/DDBJ whole genome shotgun (WGS) entry which is preliminary data.</text>
</comment>
<evidence type="ECO:0000313" key="5">
    <source>
        <dbReference type="EMBL" id="PWF27258.1"/>
    </source>
</evidence>
<evidence type="ECO:0000313" key="6">
    <source>
        <dbReference type="Proteomes" id="UP000245283"/>
    </source>
</evidence>
<name>A0A2V1K722_9ACTO</name>
<dbReference type="PROSITE" id="PS50995">
    <property type="entry name" value="HTH_MARR_2"/>
    <property type="match status" value="1"/>
</dbReference>
<evidence type="ECO:0000256" key="1">
    <source>
        <dbReference type="ARBA" id="ARBA00023015"/>
    </source>
</evidence>
<dbReference type="Pfam" id="PF12802">
    <property type="entry name" value="MarR_2"/>
    <property type="match status" value="1"/>
</dbReference>
<dbReference type="Gene3D" id="1.10.10.10">
    <property type="entry name" value="Winged helix-like DNA-binding domain superfamily/Winged helix DNA-binding domain"/>
    <property type="match status" value="1"/>
</dbReference>
<dbReference type="PANTHER" id="PTHR42756:SF1">
    <property type="entry name" value="TRANSCRIPTIONAL REPRESSOR OF EMRAB OPERON"/>
    <property type="match status" value="1"/>
</dbReference>
<dbReference type="OrthoDB" id="3237509at2"/>
<dbReference type="PANTHER" id="PTHR42756">
    <property type="entry name" value="TRANSCRIPTIONAL REGULATOR, MARR"/>
    <property type="match status" value="1"/>
</dbReference>
<dbReference type="RefSeq" id="WP_109092757.1">
    <property type="nucleotide sequence ID" value="NZ_JBQDCU010000122.1"/>
</dbReference>
<dbReference type="InterPro" id="IPR000835">
    <property type="entry name" value="HTH_MarR-typ"/>
</dbReference>
<organism evidence="5 6">
    <name type="scientific">Ancrocorticia populi</name>
    <dbReference type="NCBI Taxonomy" id="2175228"/>
    <lineage>
        <taxon>Bacteria</taxon>
        <taxon>Bacillati</taxon>
        <taxon>Actinomycetota</taxon>
        <taxon>Actinomycetes</taxon>
        <taxon>Actinomycetales</taxon>
        <taxon>Actinomycetaceae</taxon>
        <taxon>Ancrocorticia</taxon>
    </lineage>
</organism>
<evidence type="ECO:0000259" key="4">
    <source>
        <dbReference type="PROSITE" id="PS50995"/>
    </source>
</evidence>
<evidence type="ECO:0000256" key="3">
    <source>
        <dbReference type="ARBA" id="ARBA00023163"/>
    </source>
</evidence>
<feature type="domain" description="HTH marR-type" evidence="4">
    <location>
        <begin position="29"/>
        <end position="164"/>
    </location>
</feature>
<keyword evidence="6" id="KW-1185">Reference proteome</keyword>
<protein>
    <submittedName>
        <fullName evidence="5">MarR family transcriptional regulator</fullName>
    </submittedName>
</protein>
<dbReference type="EMBL" id="QETB01000001">
    <property type="protein sequence ID" value="PWF27258.1"/>
    <property type="molecule type" value="Genomic_DNA"/>
</dbReference>
<reference evidence="6" key="1">
    <citation type="submission" date="2018-05" db="EMBL/GenBank/DDBJ databases">
        <authorList>
            <person name="Li Y."/>
        </authorList>
    </citation>
    <scope>NUCLEOTIDE SEQUENCE [LARGE SCALE GENOMIC DNA]</scope>
    <source>
        <strain evidence="6">sk1b4</strain>
    </source>
</reference>
<dbReference type="SUPFAM" id="SSF46785">
    <property type="entry name" value="Winged helix' DNA-binding domain"/>
    <property type="match status" value="1"/>
</dbReference>
<dbReference type="GO" id="GO:0003677">
    <property type="term" value="F:DNA binding"/>
    <property type="evidence" value="ECO:0007669"/>
    <property type="project" value="UniProtKB-KW"/>
</dbReference>
<keyword evidence="3" id="KW-0804">Transcription</keyword>
<accession>A0A2V1K722</accession>